<evidence type="ECO:0000256" key="8">
    <source>
        <dbReference type="SAM" id="Phobius"/>
    </source>
</evidence>
<proteinExistence type="inferred from homology"/>
<dbReference type="RefSeq" id="WP_245792413.1">
    <property type="nucleotide sequence ID" value="NZ_MQVR01000013.1"/>
</dbReference>
<feature type="transmembrane region" description="Helical" evidence="8">
    <location>
        <begin position="131"/>
        <end position="154"/>
    </location>
</feature>
<keyword evidence="5 8" id="KW-0812">Transmembrane</keyword>
<feature type="transmembrane region" description="Helical" evidence="8">
    <location>
        <begin position="219"/>
        <end position="241"/>
    </location>
</feature>
<dbReference type="PANTHER" id="PTHR30047">
    <property type="entry name" value="HIGH-AFFINITY CHOLINE TRANSPORT PROTEIN-RELATED"/>
    <property type="match status" value="1"/>
</dbReference>
<comment type="caution">
    <text evidence="9">The sequence shown here is derived from an EMBL/GenBank/DDBJ whole genome shotgun (WGS) entry which is preliminary data.</text>
</comment>
<reference evidence="10" key="1">
    <citation type="submission" date="2016-12" db="EMBL/GenBank/DDBJ databases">
        <authorList>
            <person name="Meng X."/>
        </authorList>
    </citation>
    <scope>NUCLEOTIDE SEQUENCE [LARGE SCALE GENOMIC DNA]</scope>
    <source>
        <strain evidence="10">DSM 19116</strain>
    </source>
</reference>
<evidence type="ECO:0000256" key="1">
    <source>
        <dbReference type="ARBA" id="ARBA00004651"/>
    </source>
</evidence>
<dbReference type="STRING" id="208480.SAMN02910418_01703"/>
<keyword evidence="6 8" id="KW-1133">Transmembrane helix</keyword>
<evidence type="ECO:0000256" key="2">
    <source>
        <dbReference type="ARBA" id="ARBA00005658"/>
    </source>
</evidence>
<evidence type="ECO:0000313" key="10">
    <source>
        <dbReference type="Proteomes" id="UP000185628"/>
    </source>
</evidence>
<feature type="transmembrane region" description="Helical" evidence="8">
    <location>
        <begin position="390"/>
        <end position="410"/>
    </location>
</feature>
<protein>
    <submittedName>
        <fullName evidence="9">High-affinity choline transporter BetT</fullName>
    </submittedName>
</protein>
<feature type="transmembrane region" description="Helical" evidence="8">
    <location>
        <begin position="82"/>
        <end position="103"/>
    </location>
</feature>
<comment type="similarity">
    <text evidence="2">Belongs to the BCCT transporter (TC 2.A.15) family.</text>
</comment>
<dbReference type="NCBIfam" id="NF007399">
    <property type="entry name" value="PRK09928.1"/>
    <property type="match status" value="1"/>
</dbReference>
<feature type="transmembrane region" description="Helical" evidence="8">
    <location>
        <begin position="465"/>
        <end position="485"/>
    </location>
</feature>
<dbReference type="AlphaFoldDB" id="A0A1Q5Q426"/>
<evidence type="ECO:0000256" key="6">
    <source>
        <dbReference type="ARBA" id="ARBA00022989"/>
    </source>
</evidence>
<name>A0A1Q5Q426_9ACTO</name>
<dbReference type="GO" id="GO:0022857">
    <property type="term" value="F:transmembrane transporter activity"/>
    <property type="evidence" value="ECO:0007669"/>
    <property type="project" value="InterPro"/>
</dbReference>
<feature type="transmembrane region" description="Helical" evidence="8">
    <location>
        <begin position="440"/>
        <end position="459"/>
    </location>
</feature>
<evidence type="ECO:0000313" key="9">
    <source>
        <dbReference type="EMBL" id="OKL54556.1"/>
    </source>
</evidence>
<dbReference type="GO" id="GO:0005886">
    <property type="term" value="C:plasma membrane"/>
    <property type="evidence" value="ECO:0007669"/>
    <property type="project" value="UniProtKB-SubCell"/>
</dbReference>
<dbReference type="NCBIfam" id="TIGR00842">
    <property type="entry name" value="bcct"/>
    <property type="match status" value="1"/>
</dbReference>
<gene>
    <name evidence="9" type="ORF">BSZ39_03620</name>
</gene>
<evidence type="ECO:0000256" key="5">
    <source>
        <dbReference type="ARBA" id="ARBA00022692"/>
    </source>
</evidence>
<sequence>MNWPVFVASGGGILAIALWAILVPGQAETVLTAALAWVSENLGWWYIGLATAIVVFVIVVAASRFGKVRLGPDHSRPQYPWYSWASMLFAAGIGVDLLFFAVAEPVLQYYSPPAGSGETIEAARQAVVLTIFHYGITGWAMYALMGMCFGYFAYRKGMALTIRAVLYPIIGKRVHGVAGHSVEVAAMLGTVFGVATSLGIGVVQLNYGLSLLFGVSEGLPAQIALIAVAVGVATWSAVSGVDKGIKRLSEFNVGLAIVLLGYILITGRTAFLMDALIMNVGEYATSFLGLSMDTYAFDGATEWLGLWTLFFWAWWVAWAPFVGLFLARISRGRSIRQFVLGTLTVPFMFVALWISIFGNSALEIVMGGDAAFGEAAMNTPERAFYQLIELYPAAPLVAGVASVVGLLLYITSADSSALVMSTFTSKVDAAHRDGPAWSRVFWALTTGILTIAMLVVGGIPTLQMATVIIGLPFSVVLVLAMVGLWRSLQDEKARASAREAGASALGIDRSFAQRLSYAVTYADDDDVRDFVIEVVQPTLADVGQMLHTMSGNGEGSDGVLLEVRGVDVVDAVDDQLVHKLPEVELVVPLAGGDFIYGVQPISRPMPSYAFAMEPLSRVYYRLEVFGPTGSLGYDVLGATREQLTDDVLARFEEHLEYLELSGMQDGAARSGKLREFSKNVKNRLVDVRSRSTR</sequence>
<evidence type="ECO:0000256" key="4">
    <source>
        <dbReference type="ARBA" id="ARBA00022475"/>
    </source>
</evidence>
<organism evidence="9 10">
    <name type="scientific">Bowdeniella nasicola</name>
    <dbReference type="NCBI Taxonomy" id="208480"/>
    <lineage>
        <taxon>Bacteria</taxon>
        <taxon>Bacillati</taxon>
        <taxon>Actinomycetota</taxon>
        <taxon>Actinomycetes</taxon>
        <taxon>Actinomycetales</taxon>
        <taxon>Actinomycetaceae</taxon>
        <taxon>Bowdeniella</taxon>
    </lineage>
</organism>
<evidence type="ECO:0000256" key="7">
    <source>
        <dbReference type="ARBA" id="ARBA00023136"/>
    </source>
</evidence>
<feature type="transmembrane region" description="Helical" evidence="8">
    <location>
        <begin position="43"/>
        <end position="62"/>
    </location>
</feature>
<comment type="subcellular location">
    <subcellularLocation>
        <location evidence="1">Cell membrane</location>
        <topology evidence="1">Multi-pass membrane protein</topology>
    </subcellularLocation>
</comment>
<keyword evidence="10" id="KW-1185">Reference proteome</keyword>
<dbReference type="InterPro" id="IPR000060">
    <property type="entry name" value="BCCT_transptr"/>
</dbReference>
<keyword evidence="4" id="KW-1003">Cell membrane</keyword>
<feature type="transmembrane region" description="Helical" evidence="8">
    <location>
        <begin position="304"/>
        <end position="326"/>
    </location>
</feature>
<accession>A0A1Q5Q426</accession>
<dbReference type="PANTHER" id="PTHR30047:SF7">
    <property type="entry name" value="HIGH-AFFINITY CHOLINE TRANSPORT PROTEIN"/>
    <property type="match status" value="1"/>
</dbReference>
<dbReference type="Proteomes" id="UP000185628">
    <property type="component" value="Unassembled WGS sequence"/>
</dbReference>
<feature type="transmembrane region" description="Helical" evidence="8">
    <location>
        <begin position="182"/>
        <end position="207"/>
    </location>
</feature>
<dbReference type="Pfam" id="PF02028">
    <property type="entry name" value="BCCT"/>
    <property type="match status" value="1"/>
</dbReference>
<feature type="transmembrane region" description="Helical" evidence="8">
    <location>
        <begin position="253"/>
        <end position="273"/>
    </location>
</feature>
<keyword evidence="7 8" id="KW-0472">Membrane</keyword>
<feature type="transmembrane region" description="Helical" evidence="8">
    <location>
        <begin position="338"/>
        <end position="356"/>
    </location>
</feature>
<keyword evidence="3" id="KW-0813">Transport</keyword>
<dbReference type="EMBL" id="MQVR01000013">
    <property type="protein sequence ID" value="OKL54556.1"/>
    <property type="molecule type" value="Genomic_DNA"/>
</dbReference>
<evidence type="ECO:0000256" key="3">
    <source>
        <dbReference type="ARBA" id="ARBA00022448"/>
    </source>
</evidence>